<gene>
    <name evidence="1" type="ORF">SAMN05443550_105169</name>
</gene>
<dbReference type="AlphaFoldDB" id="A0A1H4DZU4"/>
<dbReference type="EMBL" id="FNRA01000005">
    <property type="protein sequence ID" value="SEA78038.1"/>
    <property type="molecule type" value="Genomic_DNA"/>
</dbReference>
<keyword evidence="2" id="KW-1185">Reference proteome</keyword>
<evidence type="ECO:0000313" key="1">
    <source>
        <dbReference type="EMBL" id="SEA78038.1"/>
    </source>
</evidence>
<name>A0A1H4DZU4_9SPHI</name>
<organism evidence="1 2">
    <name type="scientific">Pedobacter hartonius</name>
    <dbReference type="NCBI Taxonomy" id="425514"/>
    <lineage>
        <taxon>Bacteria</taxon>
        <taxon>Pseudomonadati</taxon>
        <taxon>Bacteroidota</taxon>
        <taxon>Sphingobacteriia</taxon>
        <taxon>Sphingobacteriales</taxon>
        <taxon>Sphingobacteriaceae</taxon>
        <taxon>Pedobacter</taxon>
    </lineage>
</organism>
<proteinExistence type="predicted"/>
<evidence type="ECO:0000313" key="2">
    <source>
        <dbReference type="Proteomes" id="UP000198850"/>
    </source>
</evidence>
<reference evidence="1 2" key="1">
    <citation type="submission" date="2016-10" db="EMBL/GenBank/DDBJ databases">
        <authorList>
            <person name="de Groot N.N."/>
        </authorList>
    </citation>
    <scope>NUCLEOTIDE SEQUENCE [LARGE SCALE GENOMIC DNA]</scope>
    <source>
        <strain evidence="1 2">DSM 19033</strain>
    </source>
</reference>
<dbReference type="STRING" id="425514.SAMN05443550_105169"/>
<protein>
    <submittedName>
        <fullName evidence="1">Uncharacterized protein</fullName>
    </submittedName>
</protein>
<dbReference type="Proteomes" id="UP000198850">
    <property type="component" value="Unassembled WGS sequence"/>
</dbReference>
<accession>A0A1H4DZU4</accession>
<sequence>MVNNRFNTVDREAVKQMNLSLSCINNHAGIK</sequence>